<evidence type="ECO:0000256" key="2">
    <source>
        <dbReference type="ARBA" id="ARBA00022690"/>
    </source>
</evidence>
<keyword evidence="2" id="KW-0646">Protease inhibitor</keyword>
<dbReference type="AlphaFoldDB" id="A0A210PKN4"/>
<dbReference type="InterPro" id="IPR036354">
    <property type="entry name" value="Prot_inh_pot1_sf"/>
</dbReference>
<accession>A0A210PKN4</accession>
<dbReference type="Gene3D" id="3.30.10.10">
    <property type="entry name" value="Trypsin Inhibitor V, subunit A"/>
    <property type="match status" value="1"/>
</dbReference>
<evidence type="ECO:0000313" key="5">
    <source>
        <dbReference type="Proteomes" id="UP000242188"/>
    </source>
</evidence>
<proteinExistence type="inferred from homology"/>
<dbReference type="Proteomes" id="UP000242188">
    <property type="component" value="Unassembled WGS sequence"/>
</dbReference>
<comment type="similarity">
    <text evidence="1">Belongs to the protease inhibitor I13 (potato type I serine protease inhibitor) family.</text>
</comment>
<dbReference type="PANTHER" id="PTHR33091">
    <property type="entry name" value="PROTEIN, PUTATIVE, EXPRESSED-RELATED"/>
    <property type="match status" value="1"/>
</dbReference>
<evidence type="ECO:0000256" key="3">
    <source>
        <dbReference type="ARBA" id="ARBA00022900"/>
    </source>
</evidence>
<dbReference type="InterPro" id="IPR000864">
    <property type="entry name" value="Prot_inh_pot1"/>
</dbReference>
<evidence type="ECO:0000313" key="4">
    <source>
        <dbReference type="EMBL" id="OWF37050.1"/>
    </source>
</evidence>
<dbReference type="SUPFAM" id="SSF54654">
    <property type="entry name" value="CI-2 family of serine protease inhibitors"/>
    <property type="match status" value="1"/>
</dbReference>
<evidence type="ECO:0000256" key="1">
    <source>
        <dbReference type="ARBA" id="ARBA00008210"/>
    </source>
</evidence>
<dbReference type="Pfam" id="PF00280">
    <property type="entry name" value="potato_inhibit"/>
    <property type="match status" value="1"/>
</dbReference>
<sequence length="69" mass="7461">MSICQGKESWPELVGVSGEEAVKVIEEENSFVTAIIVSIYQPVVGPFICSRVRVPVNLKGIVVFTPKVG</sequence>
<keyword evidence="5" id="KW-1185">Reference proteome</keyword>
<organism evidence="4 5">
    <name type="scientific">Mizuhopecten yessoensis</name>
    <name type="common">Japanese scallop</name>
    <name type="synonym">Patinopecten yessoensis</name>
    <dbReference type="NCBI Taxonomy" id="6573"/>
    <lineage>
        <taxon>Eukaryota</taxon>
        <taxon>Metazoa</taxon>
        <taxon>Spiralia</taxon>
        <taxon>Lophotrochozoa</taxon>
        <taxon>Mollusca</taxon>
        <taxon>Bivalvia</taxon>
        <taxon>Autobranchia</taxon>
        <taxon>Pteriomorphia</taxon>
        <taxon>Pectinida</taxon>
        <taxon>Pectinoidea</taxon>
        <taxon>Pectinidae</taxon>
        <taxon>Mizuhopecten</taxon>
    </lineage>
</organism>
<dbReference type="PANTHER" id="PTHR33091:SF73">
    <property type="entry name" value="INHIBITOR OF TRYPSIN AND HAGEMAN FACTOR-LIKE"/>
    <property type="match status" value="1"/>
</dbReference>
<reference evidence="4 5" key="1">
    <citation type="journal article" date="2017" name="Nat. Ecol. Evol.">
        <title>Scallop genome provides insights into evolution of bilaterian karyotype and development.</title>
        <authorList>
            <person name="Wang S."/>
            <person name="Zhang J."/>
            <person name="Jiao W."/>
            <person name="Li J."/>
            <person name="Xun X."/>
            <person name="Sun Y."/>
            <person name="Guo X."/>
            <person name="Huan P."/>
            <person name="Dong B."/>
            <person name="Zhang L."/>
            <person name="Hu X."/>
            <person name="Sun X."/>
            <person name="Wang J."/>
            <person name="Zhao C."/>
            <person name="Wang Y."/>
            <person name="Wang D."/>
            <person name="Huang X."/>
            <person name="Wang R."/>
            <person name="Lv J."/>
            <person name="Li Y."/>
            <person name="Zhang Z."/>
            <person name="Liu B."/>
            <person name="Lu W."/>
            <person name="Hui Y."/>
            <person name="Liang J."/>
            <person name="Zhou Z."/>
            <person name="Hou R."/>
            <person name="Li X."/>
            <person name="Liu Y."/>
            <person name="Li H."/>
            <person name="Ning X."/>
            <person name="Lin Y."/>
            <person name="Zhao L."/>
            <person name="Xing Q."/>
            <person name="Dou J."/>
            <person name="Li Y."/>
            <person name="Mao J."/>
            <person name="Guo H."/>
            <person name="Dou H."/>
            <person name="Li T."/>
            <person name="Mu C."/>
            <person name="Jiang W."/>
            <person name="Fu Q."/>
            <person name="Fu X."/>
            <person name="Miao Y."/>
            <person name="Liu J."/>
            <person name="Yu Q."/>
            <person name="Li R."/>
            <person name="Liao H."/>
            <person name="Li X."/>
            <person name="Kong Y."/>
            <person name="Jiang Z."/>
            <person name="Chourrout D."/>
            <person name="Li R."/>
            <person name="Bao Z."/>
        </authorList>
    </citation>
    <scope>NUCLEOTIDE SEQUENCE [LARGE SCALE GENOMIC DNA]</scope>
    <source>
        <strain evidence="4 5">PY_sf001</strain>
    </source>
</reference>
<dbReference type="PROSITE" id="PS00285">
    <property type="entry name" value="POTATO_INHIBITOR"/>
    <property type="match status" value="1"/>
</dbReference>
<gene>
    <name evidence="4" type="ORF">KP79_PYT02332</name>
</gene>
<keyword evidence="3" id="KW-0722">Serine protease inhibitor</keyword>
<comment type="caution">
    <text evidence="4">The sequence shown here is derived from an EMBL/GenBank/DDBJ whole genome shotgun (WGS) entry which is preliminary data.</text>
</comment>
<name>A0A210PKN4_MIZYE</name>
<dbReference type="GO" id="GO:0004867">
    <property type="term" value="F:serine-type endopeptidase inhibitor activity"/>
    <property type="evidence" value="ECO:0007669"/>
    <property type="project" value="UniProtKB-KW"/>
</dbReference>
<protein>
    <submittedName>
        <fullName evidence="4">Glu S.griseus protease inhibitor</fullName>
    </submittedName>
</protein>
<dbReference type="EMBL" id="NEDP02039784">
    <property type="protein sequence ID" value="OWF37050.1"/>
    <property type="molecule type" value="Genomic_DNA"/>
</dbReference>
<dbReference type="GO" id="GO:0009611">
    <property type="term" value="P:response to wounding"/>
    <property type="evidence" value="ECO:0007669"/>
    <property type="project" value="InterPro"/>
</dbReference>
<dbReference type="STRING" id="6573.A0A210PKN4"/>
<dbReference type="SMR" id="A0A210PKN4"/>